<dbReference type="InterPro" id="IPR008930">
    <property type="entry name" value="Terpenoid_cyclase/PrenylTrfase"/>
</dbReference>
<dbReference type="InterPro" id="IPR044814">
    <property type="entry name" value="Terpene_cyclase_plant_C1"/>
</dbReference>
<dbReference type="Pfam" id="PF01397">
    <property type="entry name" value="Terpene_synth"/>
    <property type="match status" value="1"/>
</dbReference>
<evidence type="ECO:0000259" key="5">
    <source>
        <dbReference type="Pfam" id="PF03936"/>
    </source>
</evidence>
<dbReference type="SFLD" id="SFLDS00005">
    <property type="entry name" value="Isoprenoid_Synthase_Type_I"/>
    <property type="match status" value="1"/>
</dbReference>
<dbReference type="SFLD" id="SFLDG01019">
    <property type="entry name" value="Terpene_Cyclase_Like_1_C_Termi"/>
    <property type="match status" value="1"/>
</dbReference>
<evidence type="ECO:0000313" key="6">
    <source>
        <dbReference type="EMBL" id="WVZ81717.1"/>
    </source>
</evidence>
<sequence length="508" mass="59562">MQLLSMKERAHIKEQEVRQIILETVASSNSVQKLELVDTLQRIGVDYHYKKEIDELLCSVYDDKDGGSNNLYFTALRFYLLRKHGYIVSSDIFQKFKDERGNISSEDVRCMLMLYDAAHLRTHGEEILDSIIAFNKSRLQSSMLKTLEPELAKEVLYTLGTPRFRRVKRVEARRYISVYEKMATRNETILEFAKLDYNISQAVYCDELKELTIWWKDFQSHIDLSFARDRMVELHFWMLGVIYEPYYSYSRIMVTKFLIFATLFDDLYDNYGTTEEANIFTMTMERWNVQITEPFPAYLKALFINILCATEKIVEEFKFQKNKHGELVKKMVIDTAKFYHAEVKWRDDHYVPTNVEEHLQVSTRSSVCMQMTNLVFISMGNVATRDDIDWVFTFPKIVRGACIVGRVSNDIVSHKREQASEHVASTVQACMKQYAVTAEEANEKLKVVIDEAWMDIVEEFLENKRPMALLEIAVNVARTMDFMYKREDAFTLSFILKDVITSMYVKSV</sequence>
<dbReference type="GO" id="GO:0010333">
    <property type="term" value="F:terpene synthase activity"/>
    <property type="evidence" value="ECO:0007669"/>
    <property type="project" value="InterPro"/>
</dbReference>
<dbReference type="SUPFAM" id="SSF48576">
    <property type="entry name" value="Terpenoid synthases"/>
    <property type="match status" value="1"/>
</dbReference>
<evidence type="ECO:0000256" key="2">
    <source>
        <dbReference type="ARBA" id="ARBA00001946"/>
    </source>
</evidence>
<dbReference type="CDD" id="cd00684">
    <property type="entry name" value="Terpene_cyclase_plant_C1"/>
    <property type="match status" value="1"/>
</dbReference>
<keyword evidence="3" id="KW-0479">Metal-binding</keyword>
<dbReference type="InterPro" id="IPR034741">
    <property type="entry name" value="Terpene_cyclase-like_1_C"/>
</dbReference>
<keyword evidence="7" id="KW-1185">Reference proteome</keyword>
<dbReference type="Pfam" id="PF03936">
    <property type="entry name" value="Terpene_synth_C"/>
    <property type="match status" value="1"/>
</dbReference>
<dbReference type="InterPro" id="IPR008949">
    <property type="entry name" value="Isoprenoid_synthase_dom_sf"/>
</dbReference>
<name>A0AAQ3X146_PASNO</name>
<feature type="domain" description="Terpene synthase metal-binding" evidence="5">
    <location>
        <begin position="216"/>
        <end position="455"/>
    </location>
</feature>
<dbReference type="InterPro" id="IPR005630">
    <property type="entry name" value="Terpene_synthase_metal-bd"/>
</dbReference>
<evidence type="ECO:0000313" key="7">
    <source>
        <dbReference type="Proteomes" id="UP001341281"/>
    </source>
</evidence>
<dbReference type="AlphaFoldDB" id="A0AAQ3X146"/>
<comment type="cofactor">
    <cofactor evidence="1">
        <name>Mn(2+)</name>
        <dbReference type="ChEBI" id="CHEBI:29035"/>
    </cofactor>
</comment>
<dbReference type="InterPro" id="IPR036965">
    <property type="entry name" value="Terpene_synth_N_sf"/>
</dbReference>
<dbReference type="GO" id="GO:0016102">
    <property type="term" value="P:diterpenoid biosynthetic process"/>
    <property type="evidence" value="ECO:0007669"/>
    <property type="project" value="InterPro"/>
</dbReference>
<evidence type="ECO:0000256" key="3">
    <source>
        <dbReference type="ARBA" id="ARBA00022723"/>
    </source>
</evidence>
<organism evidence="6 7">
    <name type="scientific">Paspalum notatum var. saurae</name>
    <dbReference type="NCBI Taxonomy" id="547442"/>
    <lineage>
        <taxon>Eukaryota</taxon>
        <taxon>Viridiplantae</taxon>
        <taxon>Streptophyta</taxon>
        <taxon>Embryophyta</taxon>
        <taxon>Tracheophyta</taxon>
        <taxon>Spermatophyta</taxon>
        <taxon>Magnoliopsida</taxon>
        <taxon>Liliopsida</taxon>
        <taxon>Poales</taxon>
        <taxon>Poaceae</taxon>
        <taxon>PACMAD clade</taxon>
        <taxon>Panicoideae</taxon>
        <taxon>Andropogonodae</taxon>
        <taxon>Paspaleae</taxon>
        <taxon>Paspalinae</taxon>
        <taxon>Paspalum</taxon>
    </lineage>
</organism>
<gene>
    <name evidence="6" type="ORF">U9M48_029061</name>
</gene>
<evidence type="ECO:0000256" key="1">
    <source>
        <dbReference type="ARBA" id="ARBA00001936"/>
    </source>
</evidence>
<dbReference type="Gene3D" id="1.10.600.10">
    <property type="entry name" value="Farnesyl Diphosphate Synthase"/>
    <property type="match status" value="1"/>
</dbReference>
<dbReference type="GO" id="GO:0000287">
    <property type="term" value="F:magnesium ion binding"/>
    <property type="evidence" value="ECO:0007669"/>
    <property type="project" value="InterPro"/>
</dbReference>
<dbReference type="FunFam" id="1.50.10.130:FF:000001">
    <property type="entry name" value="Isoprene synthase, chloroplastic"/>
    <property type="match status" value="1"/>
</dbReference>
<evidence type="ECO:0000259" key="4">
    <source>
        <dbReference type="Pfam" id="PF01397"/>
    </source>
</evidence>
<dbReference type="InterPro" id="IPR050148">
    <property type="entry name" value="Terpene_synthase-like"/>
</dbReference>
<comment type="cofactor">
    <cofactor evidence="2">
        <name>Mg(2+)</name>
        <dbReference type="ChEBI" id="CHEBI:18420"/>
    </cofactor>
</comment>
<accession>A0AAQ3X146</accession>
<dbReference type="EMBL" id="CP144750">
    <property type="protein sequence ID" value="WVZ81717.1"/>
    <property type="molecule type" value="Genomic_DNA"/>
</dbReference>
<dbReference type="SUPFAM" id="SSF48239">
    <property type="entry name" value="Terpenoid cyclases/Protein prenyltransferases"/>
    <property type="match status" value="1"/>
</dbReference>
<proteinExistence type="predicted"/>
<dbReference type="Gene3D" id="1.50.10.130">
    <property type="entry name" value="Terpene synthase, N-terminal domain"/>
    <property type="match status" value="1"/>
</dbReference>
<dbReference type="InterPro" id="IPR001906">
    <property type="entry name" value="Terpene_synth_N"/>
</dbReference>
<dbReference type="Proteomes" id="UP001341281">
    <property type="component" value="Chromosome 06"/>
</dbReference>
<dbReference type="PANTHER" id="PTHR31225">
    <property type="entry name" value="OS04G0344100 PROTEIN-RELATED"/>
    <property type="match status" value="1"/>
</dbReference>
<reference evidence="6 7" key="1">
    <citation type="submission" date="2024-02" db="EMBL/GenBank/DDBJ databases">
        <title>High-quality chromosome-scale genome assembly of Pensacola bahiagrass (Paspalum notatum Flugge var. saurae).</title>
        <authorList>
            <person name="Vega J.M."/>
            <person name="Podio M."/>
            <person name="Orjuela J."/>
            <person name="Siena L.A."/>
            <person name="Pessino S.C."/>
            <person name="Combes M.C."/>
            <person name="Mariac C."/>
            <person name="Albertini E."/>
            <person name="Pupilli F."/>
            <person name="Ortiz J.P.A."/>
            <person name="Leblanc O."/>
        </authorList>
    </citation>
    <scope>NUCLEOTIDE SEQUENCE [LARGE SCALE GENOMIC DNA]</scope>
    <source>
        <strain evidence="6">R1</strain>
        <tissue evidence="6">Leaf</tissue>
    </source>
</reference>
<dbReference type="PANTHER" id="PTHR31225:SF238">
    <property type="entry name" value="TERPENE SYNTHASE METAL-BINDING DOMAIN-CONTAINING PROTEIN"/>
    <property type="match status" value="1"/>
</dbReference>
<feature type="domain" description="Terpene synthase N-terminal" evidence="4">
    <location>
        <begin position="6"/>
        <end position="159"/>
    </location>
</feature>
<protein>
    <submittedName>
        <fullName evidence="6">Uncharacterized protein</fullName>
    </submittedName>
</protein>